<evidence type="ECO:0000313" key="2">
    <source>
        <dbReference type="EMBL" id="VAW93992.1"/>
    </source>
</evidence>
<dbReference type="CDD" id="cd00158">
    <property type="entry name" value="RHOD"/>
    <property type="match status" value="1"/>
</dbReference>
<name>A0A3B1A2N7_9ZZZZ</name>
<reference evidence="2" key="1">
    <citation type="submission" date="2018-06" db="EMBL/GenBank/DDBJ databases">
        <authorList>
            <person name="Zhirakovskaya E."/>
        </authorList>
    </citation>
    <scope>NUCLEOTIDE SEQUENCE</scope>
</reference>
<dbReference type="Gene3D" id="3.40.250.10">
    <property type="entry name" value="Rhodanese-like domain"/>
    <property type="match status" value="1"/>
</dbReference>
<dbReference type="InterPro" id="IPR036873">
    <property type="entry name" value="Rhodanese-like_dom_sf"/>
</dbReference>
<dbReference type="SMART" id="SM00450">
    <property type="entry name" value="RHOD"/>
    <property type="match status" value="1"/>
</dbReference>
<evidence type="ECO:0000259" key="1">
    <source>
        <dbReference type="PROSITE" id="PS50206"/>
    </source>
</evidence>
<dbReference type="SUPFAM" id="SSF52821">
    <property type="entry name" value="Rhodanese/Cell cycle control phosphatase"/>
    <property type="match status" value="1"/>
</dbReference>
<dbReference type="Pfam" id="PF00581">
    <property type="entry name" value="Rhodanese"/>
    <property type="match status" value="1"/>
</dbReference>
<protein>
    <recommendedName>
        <fullName evidence="1">Rhodanese domain-containing protein</fullName>
    </recommendedName>
</protein>
<organism evidence="2">
    <name type="scientific">hydrothermal vent metagenome</name>
    <dbReference type="NCBI Taxonomy" id="652676"/>
    <lineage>
        <taxon>unclassified sequences</taxon>
        <taxon>metagenomes</taxon>
        <taxon>ecological metagenomes</taxon>
    </lineage>
</organism>
<proteinExistence type="predicted"/>
<gene>
    <name evidence="2" type="ORF">MNBD_GAMMA19-1925</name>
</gene>
<dbReference type="AlphaFoldDB" id="A0A3B1A2N7"/>
<sequence>MSCVTPPKTIISLCVFLTGSVLFSGVWATAAPESIDATINVNAEEFIELVENIPELVIIDSRIRGDRIQGFIEGALSLPDTDTTCDSLSKIIRKKETASLFYCNGVKCARSSKAIKIALNCGYSNIYWFRGGFGEWQEKGYPYLQE</sequence>
<dbReference type="PROSITE" id="PS50206">
    <property type="entry name" value="RHODANESE_3"/>
    <property type="match status" value="1"/>
</dbReference>
<dbReference type="EMBL" id="UOFV01000011">
    <property type="protein sequence ID" value="VAW93992.1"/>
    <property type="molecule type" value="Genomic_DNA"/>
</dbReference>
<accession>A0A3B1A2N7</accession>
<dbReference type="InterPro" id="IPR001763">
    <property type="entry name" value="Rhodanese-like_dom"/>
</dbReference>
<feature type="domain" description="Rhodanese" evidence="1">
    <location>
        <begin position="52"/>
        <end position="145"/>
    </location>
</feature>